<evidence type="ECO:0000259" key="8">
    <source>
        <dbReference type="Pfam" id="PF00125"/>
    </source>
</evidence>
<gene>
    <name evidence="10" type="ORF">AMELA_G00050400</name>
</gene>
<keyword evidence="11" id="KW-1185">Reference proteome</keyword>
<dbReference type="GO" id="GO:0046982">
    <property type="term" value="F:protein heterodimerization activity"/>
    <property type="evidence" value="ECO:0007669"/>
    <property type="project" value="InterPro"/>
</dbReference>
<dbReference type="InterPro" id="IPR009072">
    <property type="entry name" value="Histone-fold"/>
</dbReference>
<dbReference type="SMART" id="SM00414">
    <property type="entry name" value="H2A"/>
    <property type="match status" value="1"/>
</dbReference>
<feature type="compositionally biased region" description="Basic residues" evidence="7">
    <location>
        <begin position="141"/>
        <end position="156"/>
    </location>
</feature>
<dbReference type="GO" id="GO:0003677">
    <property type="term" value="F:DNA binding"/>
    <property type="evidence" value="ECO:0007669"/>
    <property type="project" value="UniProtKB-KW"/>
</dbReference>
<sequence>MSARGGKKKTTKLSRSTRAGVIFPVGRMMRYLRTGTHKYRIGMGAPVYMAAVIEYLAAEILELAGNAARDNKKGRITPRHIKLAVANDEELNQLLRGVTISNGGVLPRIHPELLSKKRGGRVKVDSQMTAPEKTEKEVKSSKRSSKKRGKPGRKPRVSPALPPHNKIIYTQSHW</sequence>
<accession>A0A7J6B7A6</accession>
<dbReference type="Pfam" id="PF16211">
    <property type="entry name" value="Histone_H2A_C"/>
    <property type="match status" value="1"/>
</dbReference>
<dbReference type="PANTHER" id="PTHR23430">
    <property type="entry name" value="HISTONE H2A"/>
    <property type="match status" value="1"/>
</dbReference>
<evidence type="ECO:0000256" key="2">
    <source>
        <dbReference type="ARBA" id="ARBA00022454"/>
    </source>
</evidence>
<comment type="similarity">
    <text evidence="6">Belongs to the histone H2A family.</text>
</comment>
<organism evidence="10 11">
    <name type="scientific">Ameiurus melas</name>
    <name type="common">Black bullhead</name>
    <name type="synonym">Silurus melas</name>
    <dbReference type="NCBI Taxonomy" id="219545"/>
    <lineage>
        <taxon>Eukaryota</taxon>
        <taxon>Metazoa</taxon>
        <taxon>Chordata</taxon>
        <taxon>Craniata</taxon>
        <taxon>Vertebrata</taxon>
        <taxon>Euteleostomi</taxon>
        <taxon>Actinopterygii</taxon>
        <taxon>Neopterygii</taxon>
        <taxon>Teleostei</taxon>
        <taxon>Ostariophysi</taxon>
        <taxon>Siluriformes</taxon>
        <taxon>Ictaluridae</taxon>
        <taxon>Ameiurus</taxon>
    </lineage>
</organism>
<dbReference type="Gene3D" id="1.10.20.10">
    <property type="entry name" value="Histone, subunit A"/>
    <property type="match status" value="1"/>
</dbReference>
<dbReference type="SUPFAM" id="SSF47113">
    <property type="entry name" value="Histone-fold"/>
    <property type="match status" value="1"/>
</dbReference>
<dbReference type="InterPro" id="IPR002119">
    <property type="entry name" value="Histone_H2A"/>
</dbReference>
<evidence type="ECO:0000256" key="1">
    <source>
        <dbReference type="ARBA" id="ARBA00004286"/>
    </source>
</evidence>
<evidence type="ECO:0000256" key="4">
    <source>
        <dbReference type="ARBA" id="ARBA00023125"/>
    </source>
</evidence>
<comment type="subunit">
    <text evidence="6">The nucleosome is a histone octamer containing two molecules each of H2A, H2B, H3 and H4 assembled in one H3-H4 heterotetramer and two H2A-H2B heterodimers. The octamer wraps approximately 147 bp of DNA.</text>
</comment>
<dbReference type="AlphaFoldDB" id="A0A7J6B7A6"/>
<name>A0A7J6B7A6_AMEME</name>
<dbReference type="PRINTS" id="PR00620">
    <property type="entry name" value="HISTONEH2A"/>
</dbReference>
<dbReference type="GO" id="GO:0005634">
    <property type="term" value="C:nucleus"/>
    <property type="evidence" value="ECO:0007669"/>
    <property type="project" value="UniProtKB-SubCell"/>
</dbReference>
<evidence type="ECO:0000259" key="9">
    <source>
        <dbReference type="Pfam" id="PF16211"/>
    </source>
</evidence>
<dbReference type="EMBL" id="JAAGNN010000004">
    <property type="protein sequence ID" value="KAF4090317.1"/>
    <property type="molecule type" value="Genomic_DNA"/>
</dbReference>
<dbReference type="GO" id="GO:0030527">
    <property type="term" value="F:structural constituent of chromatin"/>
    <property type="evidence" value="ECO:0007669"/>
    <property type="project" value="InterPro"/>
</dbReference>
<keyword evidence="5 6" id="KW-0544">Nucleosome core</keyword>
<dbReference type="GO" id="GO:0000786">
    <property type="term" value="C:nucleosome"/>
    <property type="evidence" value="ECO:0007669"/>
    <property type="project" value="UniProtKB-KW"/>
</dbReference>
<dbReference type="CDD" id="cd00074">
    <property type="entry name" value="HFD_H2A"/>
    <property type="match status" value="1"/>
</dbReference>
<dbReference type="InterPro" id="IPR032454">
    <property type="entry name" value="Histone_H2A_C"/>
</dbReference>
<keyword evidence="2 6" id="KW-0158">Chromosome</keyword>
<comment type="subcellular location">
    <subcellularLocation>
        <location evidence="1">Chromosome</location>
    </subcellularLocation>
    <subcellularLocation>
        <location evidence="6">Nucleus</location>
    </subcellularLocation>
</comment>
<feature type="region of interest" description="Disordered" evidence="7">
    <location>
        <begin position="117"/>
        <end position="174"/>
    </location>
</feature>
<dbReference type="FunFam" id="1.10.20.10:FF:000013">
    <property type="entry name" value="Core histone macro-H2A"/>
    <property type="match status" value="1"/>
</dbReference>
<protein>
    <recommendedName>
        <fullName evidence="6">Histone H2A</fullName>
    </recommendedName>
</protein>
<evidence type="ECO:0000256" key="5">
    <source>
        <dbReference type="ARBA" id="ARBA00023269"/>
    </source>
</evidence>
<dbReference type="Proteomes" id="UP000593565">
    <property type="component" value="Unassembled WGS sequence"/>
</dbReference>
<dbReference type="InterPro" id="IPR007125">
    <property type="entry name" value="H2A/H2B/H3"/>
</dbReference>
<feature type="domain" description="Core Histone H2A/H2B/H3" evidence="8">
    <location>
        <begin position="6"/>
        <end position="85"/>
    </location>
</feature>
<evidence type="ECO:0000256" key="6">
    <source>
        <dbReference type="RuleBase" id="RU003767"/>
    </source>
</evidence>
<keyword evidence="3" id="KW-0832">Ubl conjugation</keyword>
<proteinExistence type="inferred from homology"/>
<dbReference type="Pfam" id="PF00125">
    <property type="entry name" value="Histone"/>
    <property type="match status" value="1"/>
</dbReference>
<evidence type="ECO:0000313" key="11">
    <source>
        <dbReference type="Proteomes" id="UP000593565"/>
    </source>
</evidence>
<evidence type="ECO:0000256" key="7">
    <source>
        <dbReference type="SAM" id="MobiDB-lite"/>
    </source>
</evidence>
<keyword evidence="4 6" id="KW-0238">DNA-binding</keyword>
<feature type="domain" description="Histone H2A C-terminal" evidence="9">
    <location>
        <begin position="89"/>
        <end position="120"/>
    </location>
</feature>
<reference evidence="10 11" key="1">
    <citation type="submission" date="2020-02" db="EMBL/GenBank/DDBJ databases">
        <title>A chromosome-scale genome assembly of the black bullhead catfish (Ameiurus melas).</title>
        <authorList>
            <person name="Wen M."/>
            <person name="Zham M."/>
            <person name="Cabau C."/>
            <person name="Klopp C."/>
            <person name="Donnadieu C."/>
            <person name="Roques C."/>
            <person name="Bouchez O."/>
            <person name="Lampietro C."/>
            <person name="Jouanno E."/>
            <person name="Herpin A."/>
            <person name="Louis A."/>
            <person name="Berthelot C."/>
            <person name="Parey E."/>
            <person name="Roest-Crollius H."/>
            <person name="Braasch I."/>
            <person name="Postlethwait J."/>
            <person name="Robinson-Rechavi M."/>
            <person name="Echchiki A."/>
            <person name="Begum T."/>
            <person name="Montfort J."/>
            <person name="Schartl M."/>
            <person name="Bobe J."/>
            <person name="Guiguen Y."/>
        </authorList>
    </citation>
    <scope>NUCLEOTIDE SEQUENCE [LARGE SCALE GENOMIC DNA]</scope>
    <source>
        <strain evidence="10">M_S1</strain>
        <tissue evidence="10">Blood</tissue>
    </source>
</reference>
<evidence type="ECO:0000313" key="10">
    <source>
        <dbReference type="EMBL" id="KAF4090317.1"/>
    </source>
</evidence>
<evidence type="ECO:0000256" key="3">
    <source>
        <dbReference type="ARBA" id="ARBA00022843"/>
    </source>
</evidence>
<keyword evidence="6" id="KW-0539">Nucleus</keyword>
<comment type="caution">
    <text evidence="10">The sequence shown here is derived from an EMBL/GenBank/DDBJ whole genome shotgun (WGS) entry which is preliminary data.</text>
</comment>